<dbReference type="Gene3D" id="2.40.37.20">
    <property type="entry name" value="D-serine dehydratase-like domain"/>
    <property type="match status" value="1"/>
</dbReference>
<evidence type="ECO:0000256" key="2">
    <source>
        <dbReference type="ARBA" id="ARBA00023239"/>
    </source>
</evidence>
<accession>A0A829Y7W0</accession>
<dbReference type="EMBL" id="BLJN01000001">
    <property type="protein sequence ID" value="GFE79359.1"/>
    <property type="molecule type" value="Genomic_DNA"/>
</dbReference>
<dbReference type="SMART" id="SM01119">
    <property type="entry name" value="D-ser_dehydrat"/>
    <property type="match status" value="1"/>
</dbReference>
<sequence length="378" mass="40371">MLDDVRLHQALIGQPGSRARLNTPALVVDRDALDRNIRRMADLARKHGVALRPHAKTHKSVDIAKLQIAAGAVGVCCAKLGEAEALAEGGVESILITSPVVAAPALARLKALNERMRDLAVVVDNPANVAALAAVVTRPLNVLIDVDPGIHRTGVPSAAAAVELFKVIEQHKKLRYRGVQMYCGRQQHIASYKERTDAISERMDYLKSVIAALKAQGGAPEVVTGAGTGTHHIDASLGVLNEWQVGSYAFMDRQYAECDLANQPAVPYEYSLFVDATVVSANTPGRATIDAGYKAFATDGGVPVVLSGAPKGSVYQFMGDEHGGIVDPESKHVWTIGDSMRLAAPHCDPTVNLYDAYHVVSGETLVAIWPITARGRSR</sequence>
<protein>
    <submittedName>
        <fullName evidence="4">Alanine racemase</fullName>
    </submittedName>
</protein>
<keyword evidence="2" id="KW-0456">Lyase</keyword>
<proteinExistence type="inferred from homology"/>
<dbReference type="RefSeq" id="WP_202626645.1">
    <property type="nucleotide sequence ID" value="NZ_BLJN01000001.1"/>
</dbReference>
<dbReference type="InterPro" id="IPR042208">
    <property type="entry name" value="D-ser_dehydrat-like_sf"/>
</dbReference>
<dbReference type="Pfam" id="PF01168">
    <property type="entry name" value="Ala_racemase_N"/>
    <property type="match status" value="1"/>
</dbReference>
<organism evidence="4 5">
    <name type="scientific">Steroidobacter agaridevorans</name>
    <dbReference type="NCBI Taxonomy" id="2695856"/>
    <lineage>
        <taxon>Bacteria</taxon>
        <taxon>Pseudomonadati</taxon>
        <taxon>Pseudomonadota</taxon>
        <taxon>Gammaproteobacteria</taxon>
        <taxon>Steroidobacterales</taxon>
        <taxon>Steroidobacteraceae</taxon>
        <taxon>Steroidobacter</taxon>
    </lineage>
</organism>
<name>A0A829Y7W0_9GAMM</name>
<dbReference type="InterPro" id="IPR051466">
    <property type="entry name" value="D-amino_acid_metab_enzyme"/>
</dbReference>
<dbReference type="InterPro" id="IPR026956">
    <property type="entry name" value="D-ser_dehydrat-like_dom"/>
</dbReference>
<evidence type="ECO:0000313" key="5">
    <source>
        <dbReference type="Proteomes" id="UP000445000"/>
    </source>
</evidence>
<dbReference type="InterPro" id="IPR029066">
    <property type="entry name" value="PLP-binding_barrel"/>
</dbReference>
<dbReference type="SUPFAM" id="SSF51419">
    <property type="entry name" value="PLP-binding barrel"/>
    <property type="match status" value="1"/>
</dbReference>
<dbReference type="PANTHER" id="PTHR28004:SF2">
    <property type="entry name" value="D-SERINE DEHYDRATASE"/>
    <property type="match status" value="1"/>
</dbReference>
<dbReference type="InterPro" id="IPR001608">
    <property type="entry name" value="Ala_racemase_N"/>
</dbReference>
<dbReference type="GO" id="GO:0036088">
    <property type="term" value="P:D-serine catabolic process"/>
    <property type="evidence" value="ECO:0007669"/>
    <property type="project" value="TreeGrafter"/>
</dbReference>
<reference evidence="5" key="1">
    <citation type="submission" date="2020-01" db="EMBL/GenBank/DDBJ databases">
        <title>'Steroidobacter agaridevorans' sp. nov., agar-degrading bacteria isolated from rhizosphere soils.</title>
        <authorList>
            <person name="Ikenaga M."/>
            <person name="Kataoka M."/>
            <person name="Murouchi A."/>
            <person name="Katsuragi S."/>
            <person name="Sakai M."/>
        </authorList>
    </citation>
    <scope>NUCLEOTIDE SEQUENCE [LARGE SCALE GENOMIC DNA]</scope>
    <source>
        <strain evidence="5">YU21-B</strain>
    </source>
</reference>
<dbReference type="GO" id="GO:0008721">
    <property type="term" value="F:D-serine ammonia-lyase activity"/>
    <property type="evidence" value="ECO:0007669"/>
    <property type="project" value="TreeGrafter"/>
</dbReference>
<dbReference type="Gene3D" id="3.20.20.10">
    <property type="entry name" value="Alanine racemase"/>
    <property type="match status" value="1"/>
</dbReference>
<dbReference type="AlphaFoldDB" id="A0A829Y7W0"/>
<dbReference type="Pfam" id="PF14031">
    <property type="entry name" value="D-ser_dehydrat"/>
    <property type="match status" value="1"/>
</dbReference>
<evidence type="ECO:0000313" key="4">
    <source>
        <dbReference type="EMBL" id="GFE79359.1"/>
    </source>
</evidence>
<dbReference type="CDD" id="cd06819">
    <property type="entry name" value="PLPDE_III_LS_D-TA"/>
    <property type="match status" value="1"/>
</dbReference>
<feature type="domain" description="D-serine dehydratase-like" evidence="3">
    <location>
        <begin position="271"/>
        <end position="361"/>
    </location>
</feature>
<gene>
    <name evidence="4" type="ORF">GCM10011487_13590</name>
</gene>
<comment type="caution">
    <text evidence="4">The sequence shown here is derived from an EMBL/GenBank/DDBJ whole genome shotgun (WGS) entry which is preliminary data.</text>
</comment>
<dbReference type="Proteomes" id="UP000445000">
    <property type="component" value="Unassembled WGS sequence"/>
</dbReference>
<evidence type="ECO:0000259" key="3">
    <source>
        <dbReference type="SMART" id="SM01119"/>
    </source>
</evidence>
<evidence type="ECO:0000256" key="1">
    <source>
        <dbReference type="ARBA" id="ARBA00005323"/>
    </source>
</evidence>
<comment type="similarity">
    <text evidence="1">Belongs to the DSD1 family.</text>
</comment>
<keyword evidence="5" id="KW-1185">Reference proteome</keyword>
<dbReference type="PANTHER" id="PTHR28004">
    <property type="entry name" value="ZGC:162816-RELATED"/>
    <property type="match status" value="1"/>
</dbReference>